<dbReference type="InterPro" id="IPR008160">
    <property type="entry name" value="Collagen"/>
</dbReference>
<reference evidence="10" key="1">
    <citation type="submission" date="2025-08" db="UniProtKB">
        <authorList>
            <consortium name="Ensembl"/>
        </authorList>
    </citation>
    <scope>IDENTIFICATION</scope>
</reference>
<dbReference type="GO" id="GO:0031012">
    <property type="term" value="C:extracellular matrix"/>
    <property type="evidence" value="ECO:0007669"/>
    <property type="project" value="TreeGrafter"/>
</dbReference>
<reference evidence="10" key="2">
    <citation type="submission" date="2025-09" db="UniProtKB">
        <authorList>
            <consortium name="Ensembl"/>
        </authorList>
    </citation>
    <scope>IDENTIFICATION</scope>
</reference>
<evidence type="ECO:0000256" key="7">
    <source>
        <dbReference type="ARBA" id="ARBA00023278"/>
    </source>
</evidence>
<evidence type="ECO:0000256" key="8">
    <source>
        <dbReference type="SAM" id="MobiDB-lite"/>
    </source>
</evidence>
<feature type="compositionally biased region" description="Low complexity" evidence="8">
    <location>
        <begin position="1118"/>
        <end position="1127"/>
    </location>
</feature>
<dbReference type="Pfam" id="PF02210">
    <property type="entry name" value="Laminin_G_2"/>
    <property type="match status" value="1"/>
</dbReference>
<keyword evidence="3" id="KW-0272">Extracellular matrix</keyword>
<accession>A0A8C9X6P7</accession>
<dbReference type="GO" id="GO:0060536">
    <property type="term" value="P:cartilage morphogenesis"/>
    <property type="evidence" value="ECO:0007669"/>
    <property type="project" value="Ensembl"/>
</dbReference>
<evidence type="ECO:0000313" key="11">
    <source>
        <dbReference type="Proteomes" id="UP000694568"/>
    </source>
</evidence>
<evidence type="ECO:0000256" key="2">
    <source>
        <dbReference type="ARBA" id="ARBA00022525"/>
    </source>
</evidence>
<feature type="compositionally biased region" description="Low complexity" evidence="8">
    <location>
        <begin position="675"/>
        <end position="684"/>
    </location>
</feature>
<keyword evidence="4" id="KW-0732">Signal</keyword>
<dbReference type="SUPFAM" id="SSF49899">
    <property type="entry name" value="Concanavalin A-like lectins/glucanases"/>
    <property type="match status" value="1"/>
</dbReference>
<dbReference type="InterPro" id="IPR013320">
    <property type="entry name" value="ConA-like_dom_sf"/>
</dbReference>
<dbReference type="FunFam" id="2.60.120.200:FF:000016">
    <property type="entry name" value="Collagen XI alpha 1 chain"/>
    <property type="match status" value="1"/>
</dbReference>
<dbReference type="SMART" id="SM00038">
    <property type="entry name" value="COLFI"/>
    <property type="match status" value="1"/>
</dbReference>
<feature type="region of interest" description="Disordered" evidence="8">
    <location>
        <begin position="508"/>
        <end position="559"/>
    </location>
</feature>
<dbReference type="Pfam" id="PF01391">
    <property type="entry name" value="Collagen"/>
    <property type="match status" value="6"/>
</dbReference>
<feature type="domain" description="Fibrillar collagen NC1" evidence="9">
    <location>
        <begin position="1239"/>
        <end position="1467"/>
    </location>
</feature>
<evidence type="ECO:0000256" key="6">
    <source>
        <dbReference type="ARBA" id="ARBA00023119"/>
    </source>
</evidence>
<dbReference type="GO" id="GO:0030198">
    <property type="term" value="P:extracellular matrix organization"/>
    <property type="evidence" value="ECO:0007669"/>
    <property type="project" value="TreeGrafter"/>
</dbReference>
<dbReference type="InterPro" id="IPR000885">
    <property type="entry name" value="Fib_collagen_C"/>
</dbReference>
<feature type="compositionally biased region" description="Low complexity" evidence="8">
    <location>
        <begin position="887"/>
        <end position="911"/>
    </location>
</feature>
<dbReference type="Ensembl" id="ENSSLUT00000006981.1">
    <property type="protein sequence ID" value="ENSSLUP00000006809.1"/>
    <property type="gene ID" value="ENSSLUG00000002898.1"/>
</dbReference>
<dbReference type="PANTHER" id="PTHR24023:SF1082">
    <property type="entry name" value="COLLAGEN TRIPLE HELIX REPEAT"/>
    <property type="match status" value="1"/>
</dbReference>
<feature type="compositionally biased region" description="Basic residues" evidence="8">
    <location>
        <begin position="508"/>
        <end position="519"/>
    </location>
</feature>
<dbReference type="InterPro" id="IPR048287">
    <property type="entry name" value="TSPN-like_N"/>
</dbReference>
<evidence type="ECO:0000313" key="10">
    <source>
        <dbReference type="Ensembl" id="ENSSLUP00000006809.1"/>
    </source>
</evidence>
<name>A0A8C9X6P7_SANLU</name>
<dbReference type="GO" id="GO:0005615">
    <property type="term" value="C:extracellular space"/>
    <property type="evidence" value="ECO:0007669"/>
    <property type="project" value="TreeGrafter"/>
</dbReference>
<dbReference type="InterPro" id="IPR050149">
    <property type="entry name" value="Collagen_superfamily"/>
</dbReference>
<evidence type="ECO:0000256" key="5">
    <source>
        <dbReference type="ARBA" id="ARBA00022737"/>
    </source>
</evidence>
<dbReference type="GO" id="GO:0030020">
    <property type="term" value="F:extracellular matrix structural constituent conferring tensile strength"/>
    <property type="evidence" value="ECO:0007669"/>
    <property type="project" value="TreeGrafter"/>
</dbReference>
<protein>
    <submittedName>
        <fullName evidence="10">Collagen, type XI, alpha 1a</fullName>
    </submittedName>
</protein>
<feature type="region of interest" description="Disordered" evidence="8">
    <location>
        <begin position="1057"/>
        <end position="1224"/>
    </location>
</feature>
<evidence type="ECO:0000256" key="3">
    <source>
        <dbReference type="ARBA" id="ARBA00022530"/>
    </source>
</evidence>
<comment type="subcellular location">
    <subcellularLocation>
        <location evidence="1">Secreted</location>
        <location evidence="1">Extracellular space</location>
        <location evidence="1">Extracellular matrix</location>
    </subcellularLocation>
</comment>
<feature type="compositionally biased region" description="Low complexity" evidence="8">
    <location>
        <begin position="1174"/>
        <end position="1187"/>
    </location>
</feature>
<evidence type="ECO:0000256" key="4">
    <source>
        <dbReference type="ARBA" id="ARBA00022729"/>
    </source>
</evidence>
<dbReference type="CDD" id="cd00110">
    <property type="entry name" value="LamG"/>
    <property type="match status" value="1"/>
</dbReference>
<dbReference type="GO" id="GO:0030903">
    <property type="term" value="P:notochord development"/>
    <property type="evidence" value="ECO:0007669"/>
    <property type="project" value="Ensembl"/>
</dbReference>
<feature type="compositionally biased region" description="Basic and acidic residues" evidence="8">
    <location>
        <begin position="729"/>
        <end position="738"/>
    </location>
</feature>
<sequence length="1468" mass="153798">MEMQRWSTRWKTKRWFMDSTVTVLITLTLVLQATNVRAEPVDVLKVLEFQNYPEGVTKTSGLCTNRRASKPDSAYRVAKQIQISAPTTQLFPGGVFPEDFSILTTVRPKSGLQSFLLSIYNQQGVQQLGVEVGRSPVFLYEDHTGKPAPEDYPLFSTLNLADGKWHRVAISVEKKTVTIIVDCKKKIIKPLLRSDHGSINTNGITVFGTRILDEEVFQGDIQQLLIVADPKAAYDYCEHYSPDCHTPHSDSLQAQEPEEEYTTDLDYSQFYDYSEGATDTIPTDEYSEPQTICLNCLTNMLISLVAHHYAPILRLGDTWKAVEEDVVGAYVTEATPIAPESIVPETVDNLDTGAEAYDLKEYTLKEYDLGEIDNRLYDYGAYDEYGTALSKPTRTYDDEVGPGVAAETDVSESTVAGAEGAFGQKGEKGEPAVIEPVIDTFYKSGGMSPVLQGPPGRAGLPGADGLAGPPGTMLMLPFRFGGDGEKGPVVSAQEAQAQAILSQARVSRNGHLKKPKRSQKAVGLPGAPGLKGEYGDPGPQGPRGIQGPAGQPGKPGKRVSELNDLVHSHCAGDRGFDGLPGLPGEKGHRVSTVWWLSPVQFVKNRCQIYNLGCSQKLLFSPFTVVDPTENSETSLYRQSFDLTCLFLFPIQGPQGRSGLPGLPGADGPPGPSGPQGPIGYPGPRGVKGADGVRGLKGGKGEKGEDGFPGFKGDMGLKGDRGELGIVGSRGEDGPEGPKGRAGPNGESGPIGPAGEKGKLGVPGLPGYPGRQGPKGPTGETGPVGERGHPGPPGPPGEQGLPGAAGKEGAKGDPGPQGSSGKDGPPGLRGFPGERGLPGATVRATLHLHLFIMTCLYMVLPGERGPAGSAGPIGLSGRPGPQGPPGPAGEKGAPGEKGPQGPAGRDGVQGPVGLPGPAGPQGPPGEDGDKVSQPHSPPPQSPPLIPGCVFQGADGESGPRGQQGMFGQKGDEGSRGFPGPPGPIGLQGLPGPPGEKGENGDVGPMVRNTSASCTRSYNNSFMHFNNTVFCLFCRALLVPLVPEVLRVLVELMYGEAGAEGPAGKTGPVGPQGPSGKPGPEGLRGIPGPVGEQGLPGSPGQDGPPGPMVSMCNIYLSGHPGLIGLIGPPGEQGEKGDRGLPGPQGSPGGKGDSGIGGSSGPLGPPGPPGLPGPQGPKGAKGSSGPAGAKGDTGTIGPPGPPGPPGEVIQPLPIQSPKKTKRSSGMQSDAAAAIMDYSEGMEDIFGSLNNLKQDIERMKYPMGTQNNPARTCKDLQLCHPEFPDGEYWIDPNQGCSGDSFKVYCNFTAGGETCIYPDKKSNGVRISSWPKEVPGTWFSEFKRGKILSYVDADGNSINMVQMTFLRLLTASARQNFTYSCHQSVAWHDATSDSYDKALRFLGANDEEMSYDNNPYIKALSDGCATRKGYGKTVMEINTPKIDQVPIIDVMLTDFGDPNQKFGFEVGPICFLG</sequence>
<keyword evidence="11" id="KW-1185">Reference proteome</keyword>
<dbReference type="GeneTree" id="ENSGT00940000154535"/>
<evidence type="ECO:0000259" key="9">
    <source>
        <dbReference type="PROSITE" id="PS51461"/>
    </source>
</evidence>
<feature type="region of interest" description="Disordered" evidence="8">
    <location>
        <begin position="867"/>
        <end position="1004"/>
    </location>
</feature>
<dbReference type="PANTHER" id="PTHR24023">
    <property type="entry name" value="COLLAGEN ALPHA"/>
    <property type="match status" value="1"/>
</dbReference>
<keyword evidence="5" id="KW-0677">Repeat</keyword>
<feature type="region of interest" description="Disordered" evidence="8">
    <location>
        <begin position="655"/>
        <end position="835"/>
    </location>
</feature>
<dbReference type="SMART" id="SM00282">
    <property type="entry name" value="LamG"/>
    <property type="match status" value="1"/>
</dbReference>
<feature type="compositionally biased region" description="Gly residues" evidence="8">
    <location>
        <begin position="1143"/>
        <end position="1158"/>
    </location>
</feature>
<dbReference type="Gene3D" id="2.60.120.200">
    <property type="match status" value="1"/>
</dbReference>
<keyword evidence="2" id="KW-0964">Secreted</keyword>
<dbReference type="FunFam" id="2.60.120.1000:FF:000002">
    <property type="entry name" value="Collagen XI alpha 1 chain"/>
    <property type="match status" value="1"/>
</dbReference>
<dbReference type="PROSITE" id="PS51461">
    <property type="entry name" value="NC1_FIB"/>
    <property type="match status" value="1"/>
</dbReference>
<keyword evidence="7" id="KW-0379">Hydroxylation</keyword>
<feature type="compositionally biased region" description="Pro residues" evidence="8">
    <location>
        <begin position="934"/>
        <end position="944"/>
    </location>
</feature>
<feature type="compositionally biased region" description="Pro residues" evidence="8">
    <location>
        <begin position="1160"/>
        <end position="1172"/>
    </location>
</feature>
<organism evidence="10 11">
    <name type="scientific">Sander lucioperca</name>
    <name type="common">Pike-perch</name>
    <name type="synonym">Perca lucioperca</name>
    <dbReference type="NCBI Taxonomy" id="283035"/>
    <lineage>
        <taxon>Eukaryota</taxon>
        <taxon>Metazoa</taxon>
        <taxon>Chordata</taxon>
        <taxon>Craniata</taxon>
        <taxon>Vertebrata</taxon>
        <taxon>Euteleostomi</taxon>
        <taxon>Actinopterygii</taxon>
        <taxon>Neopterygii</taxon>
        <taxon>Teleostei</taxon>
        <taxon>Neoteleostei</taxon>
        <taxon>Acanthomorphata</taxon>
        <taxon>Eupercaria</taxon>
        <taxon>Perciformes</taxon>
        <taxon>Percoidei</taxon>
        <taxon>Percidae</taxon>
        <taxon>Luciopercinae</taxon>
        <taxon>Sander</taxon>
    </lineage>
</organism>
<dbReference type="SMART" id="SM00210">
    <property type="entry name" value="TSPN"/>
    <property type="match status" value="1"/>
</dbReference>
<evidence type="ECO:0000256" key="1">
    <source>
        <dbReference type="ARBA" id="ARBA00004498"/>
    </source>
</evidence>
<dbReference type="GO" id="GO:0005581">
    <property type="term" value="C:collagen trimer"/>
    <property type="evidence" value="ECO:0007669"/>
    <property type="project" value="UniProtKB-KW"/>
</dbReference>
<keyword evidence="6" id="KW-0176">Collagen</keyword>
<dbReference type="Pfam" id="PF01410">
    <property type="entry name" value="COLFI"/>
    <property type="match status" value="1"/>
</dbReference>
<feature type="compositionally biased region" description="Low complexity" evidence="8">
    <location>
        <begin position="542"/>
        <end position="554"/>
    </location>
</feature>
<dbReference type="Proteomes" id="UP000694568">
    <property type="component" value="Unplaced"/>
</dbReference>
<dbReference type="Gene3D" id="2.60.120.1000">
    <property type="match status" value="1"/>
</dbReference>
<proteinExistence type="predicted"/>
<dbReference type="InterPro" id="IPR001791">
    <property type="entry name" value="Laminin_G"/>
</dbReference>